<evidence type="ECO:0000256" key="5">
    <source>
        <dbReference type="ARBA" id="ARBA00023239"/>
    </source>
</evidence>
<evidence type="ECO:0000256" key="2">
    <source>
        <dbReference type="ARBA" id="ARBA00005046"/>
    </source>
</evidence>
<dbReference type="CDD" id="cd01420">
    <property type="entry name" value="MoaC_PE"/>
    <property type="match status" value="1"/>
</dbReference>
<feature type="active site" evidence="6">
    <location>
        <position position="128"/>
    </location>
</feature>
<dbReference type="GO" id="GO:0061799">
    <property type="term" value="F:cyclic pyranopterin monophosphate synthase activity"/>
    <property type="evidence" value="ECO:0007669"/>
    <property type="project" value="UniProtKB-UniRule"/>
</dbReference>
<evidence type="ECO:0000256" key="3">
    <source>
        <dbReference type="ARBA" id="ARBA00012575"/>
    </source>
</evidence>
<comment type="catalytic activity">
    <reaction evidence="1 6">
        <text>(8S)-3',8-cyclo-7,8-dihydroguanosine 5'-triphosphate = cyclic pyranopterin phosphate + diphosphate</text>
        <dbReference type="Rhea" id="RHEA:49580"/>
        <dbReference type="ChEBI" id="CHEBI:33019"/>
        <dbReference type="ChEBI" id="CHEBI:59648"/>
        <dbReference type="ChEBI" id="CHEBI:131766"/>
        <dbReference type="EC" id="4.6.1.17"/>
    </reaction>
</comment>
<dbReference type="InterPro" id="IPR047594">
    <property type="entry name" value="MoaC_bact/euk"/>
</dbReference>
<evidence type="ECO:0000256" key="4">
    <source>
        <dbReference type="ARBA" id="ARBA00023150"/>
    </source>
</evidence>
<feature type="binding site" evidence="6">
    <location>
        <begin position="75"/>
        <end position="77"/>
    </location>
    <ligand>
        <name>substrate</name>
    </ligand>
</feature>
<keyword evidence="9" id="KW-1185">Reference proteome</keyword>
<dbReference type="AlphaFoldDB" id="A0A1M6LHU5"/>
<dbReference type="UniPathway" id="UPA00344"/>
<feature type="binding site" evidence="6">
    <location>
        <begin position="113"/>
        <end position="114"/>
    </location>
    <ligand>
        <name>substrate</name>
    </ligand>
</feature>
<dbReference type="RefSeq" id="WP_073050549.1">
    <property type="nucleotide sequence ID" value="NZ_FQZL01000032.1"/>
</dbReference>
<dbReference type="Gene3D" id="3.30.70.640">
    <property type="entry name" value="Molybdopterin cofactor biosynthesis C (MoaC) domain"/>
    <property type="match status" value="1"/>
</dbReference>
<keyword evidence="5 6" id="KW-0456">Lyase</keyword>
<evidence type="ECO:0000259" key="7">
    <source>
        <dbReference type="Pfam" id="PF01967"/>
    </source>
</evidence>
<comment type="function">
    <text evidence="6">Catalyzes the conversion of (8S)-3',8-cyclo-7,8-dihydroguanosine 5'-triphosphate to cyclic pyranopterin monophosphate (cPMP).</text>
</comment>
<dbReference type="OrthoDB" id="9794429at2"/>
<dbReference type="NCBIfam" id="TIGR00581">
    <property type="entry name" value="moaC"/>
    <property type="match status" value="1"/>
</dbReference>
<evidence type="ECO:0000313" key="8">
    <source>
        <dbReference type="EMBL" id="SHJ70743.1"/>
    </source>
</evidence>
<dbReference type="Pfam" id="PF01967">
    <property type="entry name" value="MoaC"/>
    <property type="match status" value="1"/>
</dbReference>
<dbReference type="SUPFAM" id="SSF55040">
    <property type="entry name" value="Molybdenum cofactor biosynthesis protein C, MoaC"/>
    <property type="match status" value="1"/>
</dbReference>
<dbReference type="EC" id="4.6.1.17" evidence="3 6"/>
<protein>
    <recommendedName>
        <fullName evidence="3 6">Cyclic pyranopterin monophosphate synthase</fullName>
        <ecNumber evidence="3 6">4.6.1.17</ecNumber>
    </recommendedName>
    <alternativeName>
        <fullName evidence="6">Molybdenum cofactor biosynthesis protein C</fullName>
    </alternativeName>
</protein>
<evidence type="ECO:0000313" key="9">
    <source>
        <dbReference type="Proteomes" id="UP000184052"/>
    </source>
</evidence>
<evidence type="ECO:0000256" key="6">
    <source>
        <dbReference type="HAMAP-Rule" id="MF_01224"/>
    </source>
</evidence>
<gene>
    <name evidence="6" type="primary">moaC</name>
    <name evidence="8" type="ORF">SAMN02745751_03180</name>
</gene>
<dbReference type="EMBL" id="FQZL01000032">
    <property type="protein sequence ID" value="SHJ70743.1"/>
    <property type="molecule type" value="Genomic_DNA"/>
</dbReference>
<dbReference type="GO" id="GO:0006777">
    <property type="term" value="P:Mo-molybdopterin cofactor biosynthetic process"/>
    <property type="evidence" value="ECO:0007669"/>
    <property type="project" value="UniProtKB-UniRule"/>
</dbReference>
<comment type="subunit">
    <text evidence="6">Homohexamer; trimer of dimers.</text>
</comment>
<dbReference type="PANTHER" id="PTHR22960">
    <property type="entry name" value="MOLYBDOPTERIN COFACTOR SYNTHESIS PROTEIN A"/>
    <property type="match status" value="1"/>
</dbReference>
<accession>A0A1M6LHU5</accession>
<dbReference type="InterPro" id="IPR036522">
    <property type="entry name" value="MoaC_sf"/>
</dbReference>
<keyword evidence="4 6" id="KW-0501">Molybdenum cofactor biosynthesis</keyword>
<dbReference type="HAMAP" id="MF_01224_B">
    <property type="entry name" value="MoaC_B"/>
    <property type="match status" value="1"/>
</dbReference>
<dbReference type="STRING" id="1121476.SAMN02745751_03180"/>
<comment type="pathway">
    <text evidence="2 6">Cofactor biosynthesis; molybdopterin biosynthesis.</text>
</comment>
<dbReference type="InterPro" id="IPR023045">
    <property type="entry name" value="MoaC"/>
</dbReference>
<feature type="domain" description="Molybdopterin cofactor biosynthesis C (MoaC)" evidence="7">
    <location>
        <begin position="15"/>
        <end position="150"/>
    </location>
</feature>
<name>A0A1M6LHU5_9FIRM</name>
<dbReference type="Proteomes" id="UP000184052">
    <property type="component" value="Unassembled WGS sequence"/>
</dbReference>
<sequence length="164" mass="18066">MEKLTHINEDGRPKMVDVGDKEDTLRIGEAYGCIYMDGKTLEMITGGKHKKGDVIATAQVAGIMAAKKTWDIIPMCHNILMNGIDMKFEPDVEKNCIHIGARATTRGKTGIEMEVLTAVSVAALTIYDMCKAVDRSMIISDVKLMKKSGGKSGDFNREVNEDRK</sequence>
<dbReference type="InterPro" id="IPR002820">
    <property type="entry name" value="Mopterin_CF_biosynth-C_dom"/>
</dbReference>
<dbReference type="NCBIfam" id="NF006870">
    <property type="entry name" value="PRK09364.1"/>
    <property type="match status" value="1"/>
</dbReference>
<organism evidence="8 9">
    <name type="scientific">Dethiosulfatibacter aminovorans DSM 17477</name>
    <dbReference type="NCBI Taxonomy" id="1121476"/>
    <lineage>
        <taxon>Bacteria</taxon>
        <taxon>Bacillati</taxon>
        <taxon>Bacillota</taxon>
        <taxon>Tissierellia</taxon>
        <taxon>Dethiosulfatibacter</taxon>
    </lineage>
</organism>
<reference evidence="8 9" key="1">
    <citation type="submission" date="2016-11" db="EMBL/GenBank/DDBJ databases">
        <authorList>
            <person name="Jaros S."/>
            <person name="Januszkiewicz K."/>
            <person name="Wedrychowicz H."/>
        </authorList>
    </citation>
    <scope>NUCLEOTIDE SEQUENCE [LARGE SCALE GENOMIC DNA]</scope>
    <source>
        <strain evidence="8 9">DSM 17477</strain>
    </source>
</reference>
<dbReference type="InterPro" id="IPR050105">
    <property type="entry name" value="MoCo_biosynth_MoaA/MoaC"/>
</dbReference>
<proteinExistence type="inferred from homology"/>
<evidence type="ECO:0000256" key="1">
    <source>
        <dbReference type="ARBA" id="ARBA00001637"/>
    </source>
</evidence>
<comment type="similarity">
    <text evidence="6">Belongs to the MoaC family.</text>
</comment>